<dbReference type="AlphaFoldDB" id="Q2GJW2"/>
<protein>
    <submittedName>
        <fullName evidence="1">Uncharacterized protein</fullName>
    </submittedName>
</protein>
<sequence>MLITHSFFCCIIIICCALFTSLKSVILGKASNRYREDLPSNFKKKHMLVIIKKIE</sequence>
<dbReference type="EMBL" id="CP000235">
    <property type="protein sequence ID" value="ABD43988.1"/>
    <property type="molecule type" value="Genomic_DNA"/>
</dbReference>
<dbReference type="EnsemblBacteria" id="ABD43988">
    <property type="protein sequence ID" value="ABD43988"/>
    <property type="gene ID" value="APH_0760"/>
</dbReference>
<dbReference type="HOGENOM" id="CLU_3021753_0_0_5"/>
<dbReference type="Proteomes" id="UP000001943">
    <property type="component" value="Chromosome"/>
</dbReference>
<evidence type="ECO:0000313" key="2">
    <source>
        <dbReference type="Proteomes" id="UP000001943"/>
    </source>
</evidence>
<gene>
    <name evidence="1" type="ordered locus">APH_0760</name>
</gene>
<organism evidence="1 2">
    <name type="scientific">Anaplasma phagocytophilum (strain HZ)</name>
    <dbReference type="NCBI Taxonomy" id="212042"/>
    <lineage>
        <taxon>Bacteria</taxon>
        <taxon>Pseudomonadati</taxon>
        <taxon>Pseudomonadota</taxon>
        <taxon>Alphaproteobacteria</taxon>
        <taxon>Rickettsiales</taxon>
        <taxon>Anaplasmataceae</taxon>
        <taxon>Anaplasma</taxon>
        <taxon>phagocytophilum group</taxon>
    </lineage>
</organism>
<proteinExistence type="predicted"/>
<evidence type="ECO:0000313" key="1">
    <source>
        <dbReference type="EMBL" id="ABD43988.1"/>
    </source>
</evidence>
<dbReference type="KEGG" id="aph:APH_0760"/>
<accession>Q2GJW2</accession>
<name>Q2GJW2_ANAPZ</name>
<dbReference type="PaxDb" id="212042-APH_0760"/>
<reference evidence="1 2" key="1">
    <citation type="journal article" date="2006" name="PLoS Genet.">
        <title>Comparative genomics of emerging human ehrlichiosis agents.</title>
        <authorList>
            <person name="Dunning Hotopp J.C."/>
            <person name="Lin M."/>
            <person name="Madupu R."/>
            <person name="Crabtree J."/>
            <person name="Angiuoli S.V."/>
            <person name="Eisen J.A."/>
            <person name="Seshadri R."/>
            <person name="Ren Q."/>
            <person name="Wu M."/>
            <person name="Utterback T.R."/>
            <person name="Smith S."/>
            <person name="Lewis M."/>
            <person name="Khouri H."/>
            <person name="Zhang C."/>
            <person name="Niu H."/>
            <person name="Lin Q."/>
            <person name="Ohashi N."/>
            <person name="Zhi N."/>
            <person name="Nelson W."/>
            <person name="Brinkac L.M."/>
            <person name="Dodson R.J."/>
            <person name="Rosovitz M.J."/>
            <person name="Sundaram J."/>
            <person name="Daugherty S.C."/>
            <person name="Davidsen T."/>
            <person name="Durkin A.S."/>
            <person name="Gwinn M."/>
            <person name="Haft D.H."/>
            <person name="Selengut J.D."/>
            <person name="Sullivan S.A."/>
            <person name="Zafar N."/>
            <person name="Zhou L."/>
            <person name="Benahmed F."/>
            <person name="Forberger H."/>
            <person name="Halpin R."/>
            <person name="Mulligan S."/>
            <person name="Robinson J."/>
            <person name="White O."/>
            <person name="Rikihisa Y."/>
            <person name="Tettelin H."/>
        </authorList>
    </citation>
    <scope>NUCLEOTIDE SEQUENCE [LARGE SCALE GENOMIC DNA]</scope>
    <source>
        <strain evidence="1 2">HZ</strain>
    </source>
</reference>
<keyword evidence="2" id="KW-1185">Reference proteome</keyword>